<gene>
    <name evidence="8" type="ORF">TWF481_007317</name>
</gene>
<evidence type="ECO:0000313" key="9">
    <source>
        <dbReference type="Proteomes" id="UP001370758"/>
    </source>
</evidence>
<dbReference type="PANTHER" id="PTHR19432:SF76">
    <property type="entry name" value="TRANSPORTER, PUTATIVE (EUROFUNG)-RELATED"/>
    <property type="match status" value="1"/>
</dbReference>
<organism evidence="8 9">
    <name type="scientific">Arthrobotrys musiformis</name>
    <dbReference type="NCBI Taxonomy" id="47236"/>
    <lineage>
        <taxon>Eukaryota</taxon>
        <taxon>Fungi</taxon>
        <taxon>Dikarya</taxon>
        <taxon>Ascomycota</taxon>
        <taxon>Pezizomycotina</taxon>
        <taxon>Orbiliomycetes</taxon>
        <taxon>Orbiliales</taxon>
        <taxon>Orbiliaceae</taxon>
        <taxon>Arthrobotrys</taxon>
    </lineage>
</organism>
<feature type="transmembrane region" description="Helical" evidence="7">
    <location>
        <begin position="397"/>
        <end position="420"/>
    </location>
</feature>
<dbReference type="SUPFAM" id="SSF103473">
    <property type="entry name" value="MFS general substrate transporter"/>
    <property type="match status" value="1"/>
</dbReference>
<accession>A0AAV9WGV1</accession>
<dbReference type="GO" id="GO:0005886">
    <property type="term" value="C:plasma membrane"/>
    <property type="evidence" value="ECO:0007669"/>
    <property type="project" value="TreeGrafter"/>
</dbReference>
<feature type="compositionally biased region" description="Polar residues" evidence="6">
    <location>
        <begin position="486"/>
        <end position="496"/>
    </location>
</feature>
<dbReference type="PANTHER" id="PTHR19432">
    <property type="entry name" value="SUGAR TRANSPORTER"/>
    <property type="match status" value="1"/>
</dbReference>
<keyword evidence="4 7" id="KW-1133">Transmembrane helix</keyword>
<feature type="transmembrane region" description="Helical" evidence="7">
    <location>
        <begin position="90"/>
        <end position="109"/>
    </location>
</feature>
<feature type="region of interest" description="Disordered" evidence="6">
    <location>
        <begin position="453"/>
        <end position="535"/>
    </location>
</feature>
<evidence type="ECO:0000256" key="1">
    <source>
        <dbReference type="ARBA" id="ARBA00004141"/>
    </source>
</evidence>
<evidence type="ECO:0000256" key="6">
    <source>
        <dbReference type="SAM" id="MobiDB-lite"/>
    </source>
</evidence>
<dbReference type="GO" id="GO:0008506">
    <property type="term" value="F:sucrose:proton symporter activity"/>
    <property type="evidence" value="ECO:0007669"/>
    <property type="project" value="TreeGrafter"/>
</dbReference>
<name>A0AAV9WGV1_9PEZI</name>
<feature type="transmembrane region" description="Helical" evidence="7">
    <location>
        <begin position="315"/>
        <end position="338"/>
    </location>
</feature>
<feature type="transmembrane region" description="Helical" evidence="7">
    <location>
        <begin position="129"/>
        <end position="154"/>
    </location>
</feature>
<keyword evidence="2" id="KW-0813">Transport</keyword>
<feature type="compositionally biased region" description="Basic and acidic residues" evidence="6">
    <location>
        <begin position="459"/>
        <end position="470"/>
    </location>
</feature>
<evidence type="ECO:0000256" key="4">
    <source>
        <dbReference type="ARBA" id="ARBA00022989"/>
    </source>
</evidence>
<feature type="transmembrane region" description="Helical" evidence="7">
    <location>
        <begin position="560"/>
        <end position="587"/>
    </location>
</feature>
<feature type="transmembrane region" description="Helical" evidence="7">
    <location>
        <begin position="57"/>
        <end position="78"/>
    </location>
</feature>
<feature type="transmembrane region" description="Helical" evidence="7">
    <location>
        <begin position="371"/>
        <end position="391"/>
    </location>
</feature>
<dbReference type="Proteomes" id="UP001370758">
    <property type="component" value="Unassembled WGS sequence"/>
</dbReference>
<feature type="transmembrane region" description="Helical" evidence="7">
    <location>
        <begin position="203"/>
        <end position="225"/>
    </location>
</feature>
<feature type="transmembrane region" description="Helical" evidence="7">
    <location>
        <begin position="175"/>
        <end position="197"/>
    </location>
</feature>
<keyword evidence="9" id="KW-1185">Reference proteome</keyword>
<feature type="transmembrane region" description="Helical" evidence="7">
    <location>
        <begin position="265"/>
        <end position="285"/>
    </location>
</feature>
<evidence type="ECO:0000256" key="7">
    <source>
        <dbReference type="SAM" id="Phobius"/>
    </source>
</evidence>
<proteinExistence type="predicted"/>
<comment type="subcellular location">
    <subcellularLocation>
        <location evidence="1">Membrane</location>
        <topology evidence="1">Multi-pass membrane protein</topology>
    </subcellularLocation>
</comment>
<dbReference type="AlphaFoldDB" id="A0AAV9WGV1"/>
<reference evidence="8 9" key="1">
    <citation type="submission" date="2023-08" db="EMBL/GenBank/DDBJ databases">
        <authorList>
            <person name="Palmer J.M."/>
        </authorList>
    </citation>
    <scope>NUCLEOTIDE SEQUENCE [LARGE SCALE GENOMIC DNA]</scope>
    <source>
        <strain evidence="8 9">TWF481</strain>
    </source>
</reference>
<dbReference type="InterPro" id="IPR036259">
    <property type="entry name" value="MFS_trans_sf"/>
</dbReference>
<dbReference type="EMBL" id="JAVHJL010000004">
    <property type="protein sequence ID" value="KAK6505412.1"/>
    <property type="molecule type" value="Genomic_DNA"/>
</dbReference>
<feature type="transmembrane region" description="Helical" evidence="7">
    <location>
        <begin position="21"/>
        <end position="37"/>
    </location>
</feature>
<evidence type="ECO:0000256" key="5">
    <source>
        <dbReference type="ARBA" id="ARBA00023136"/>
    </source>
</evidence>
<protein>
    <submittedName>
        <fullName evidence="8">Uncharacterized protein</fullName>
    </submittedName>
</protein>
<feature type="transmembrane region" description="Helical" evidence="7">
    <location>
        <begin position="613"/>
        <end position="633"/>
    </location>
</feature>
<dbReference type="Pfam" id="PF13347">
    <property type="entry name" value="MFS_2"/>
    <property type="match status" value="1"/>
</dbReference>
<dbReference type="Gene3D" id="1.20.1250.20">
    <property type="entry name" value="MFS general substrate transporter like domains"/>
    <property type="match status" value="1"/>
</dbReference>
<sequence>MASATWVGTPSIRGSSNAARMALLTVCLAGVQFTWGIEMAYCTPYLLSLGVSKSKTSLVWIAGPLSGLITQPIVGAMADRSRLKWGRRRPFMIAGTAMVFLSLLVLGWTSEIVGLFVRDDEDRHKNATVVVAVLSIYVLDFAVNAVQASCRAIIVDTLSIRRQQQGSAWASRMIAAGNVISYLAGSIDLVGIFGHWFLGNTQFKKLCLIASAILAGTVGLTSWAVTERVLLSRRESDTKEGVFHIFVVIYQTLFSLPNRIRAICFIQYFAWLGWFPFLFFSSTWVGEVYQRYDQTKQPKEDDGRPKDAVADIARVGSMALVLFAIVSLLGSITLPWLVKSPPSDTEHKRRPPKIAVITRVLKAIQPFKPSLTMAWMVSHVIFAVAMSLAIFADSLKFATVLVVLCGIPWAITCWAPFAMLGEEINRISHGSDADRLMSQSGEVYNRLQQLAEEEADADHEERQRLNKESDTPSSDEEDNNELDIGHTSSRRGSNTHTPRRSDIESGGNLNLRIPPRSPGGGSSRNSDDDGNMSPTLHIVQTPELQTEEGQNSSTGELAGIYLGILNLFITLPQFVGSFVSFVVFAILEPGKSPELAEGGGEQVPQEPKKGVNAIAVTMLIGGLGSIVAAWRTWKLPQVR</sequence>
<evidence type="ECO:0000256" key="3">
    <source>
        <dbReference type="ARBA" id="ARBA00022692"/>
    </source>
</evidence>
<keyword evidence="3 7" id="KW-0812">Transmembrane</keyword>
<keyword evidence="5 7" id="KW-0472">Membrane</keyword>
<evidence type="ECO:0000256" key="2">
    <source>
        <dbReference type="ARBA" id="ARBA00022448"/>
    </source>
</evidence>
<evidence type="ECO:0000313" key="8">
    <source>
        <dbReference type="EMBL" id="KAK6505412.1"/>
    </source>
</evidence>
<comment type="caution">
    <text evidence="8">The sequence shown here is derived from an EMBL/GenBank/DDBJ whole genome shotgun (WGS) entry which is preliminary data.</text>
</comment>